<dbReference type="InParanoid" id="A0A0C3FJ88"/>
<gene>
    <name evidence="1" type="ORF">PILCRDRAFT_385029</name>
</gene>
<reference evidence="2" key="2">
    <citation type="submission" date="2015-01" db="EMBL/GenBank/DDBJ databases">
        <title>Evolutionary Origins and Diversification of the Mycorrhizal Mutualists.</title>
        <authorList>
            <consortium name="DOE Joint Genome Institute"/>
            <consortium name="Mycorrhizal Genomics Consortium"/>
            <person name="Kohler A."/>
            <person name="Kuo A."/>
            <person name="Nagy L.G."/>
            <person name="Floudas D."/>
            <person name="Copeland A."/>
            <person name="Barry K.W."/>
            <person name="Cichocki N."/>
            <person name="Veneault-Fourrey C."/>
            <person name="LaButti K."/>
            <person name="Lindquist E.A."/>
            <person name="Lipzen A."/>
            <person name="Lundell T."/>
            <person name="Morin E."/>
            <person name="Murat C."/>
            <person name="Riley R."/>
            <person name="Ohm R."/>
            <person name="Sun H."/>
            <person name="Tunlid A."/>
            <person name="Henrissat B."/>
            <person name="Grigoriev I.V."/>
            <person name="Hibbett D.S."/>
            <person name="Martin F."/>
        </authorList>
    </citation>
    <scope>NUCLEOTIDE SEQUENCE [LARGE SCALE GENOMIC DNA]</scope>
    <source>
        <strain evidence="2">F 1598</strain>
    </source>
</reference>
<dbReference type="AlphaFoldDB" id="A0A0C3FJ88"/>
<reference evidence="1 2" key="1">
    <citation type="submission" date="2014-04" db="EMBL/GenBank/DDBJ databases">
        <authorList>
            <consortium name="DOE Joint Genome Institute"/>
            <person name="Kuo A."/>
            <person name="Tarkka M."/>
            <person name="Buscot F."/>
            <person name="Kohler A."/>
            <person name="Nagy L.G."/>
            <person name="Floudas D."/>
            <person name="Copeland A."/>
            <person name="Barry K.W."/>
            <person name="Cichocki N."/>
            <person name="Veneault-Fourrey C."/>
            <person name="LaButti K."/>
            <person name="Lindquist E.A."/>
            <person name="Lipzen A."/>
            <person name="Lundell T."/>
            <person name="Morin E."/>
            <person name="Murat C."/>
            <person name="Sun H."/>
            <person name="Tunlid A."/>
            <person name="Henrissat B."/>
            <person name="Grigoriev I.V."/>
            <person name="Hibbett D.S."/>
            <person name="Martin F."/>
            <person name="Nordberg H.P."/>
            <person name="Cantor M.N."/>
            <person name="Hua S.X."/>
        </authorList>
    </citation>
    <scope>NUCLEOTIDE SEQUENCE [LARGE SCALE GENOMIC DNA]</scope>
    <source>
        <strain evidence="1 2">F 1598</strain>
    </source>
</reference>
<protein>
    <submittedName>
        <fullName evidence="1">Uncharacterized protein</fullName>
    </submittedName>
</protein>
<name>A0A0C3FJ88_PILCF</name>
<dbReference type="EMBL" id="KN832987">
    <property type="protein sequence ID" value="KIM84495.1"/>
    <property type="molecule type" value="Genomic_DNA"/>
</dbReference>
<proteinExistence type="predicted"/>
<keyword evidence="2" id="KW-1185">Reference proteome</keyword>
<accession>A0A0C3FJ88</accession>
<dbReference type="Proteomes" id="UP000054166">
    <property type="component" value="Unassembled WGS sequence"/>
</dbReference>
<evidence type="ECO:0000313" key="1">
    <source>
        <dbReference type="EMBL" id="KIM84495.1"/>
    </source>
</evidence>
<evidence type="ECO:0000313" key="2">
    <source>
        <dbReference type="Proteomes" id="UP000054166"/>
    </source>
</evidence>
<dbReference type="HOGENOM" id="CLU_2400449_0_0_1"/>
<organism evidence="1 2">
    <name type="scientific">Piloderma croceum (strain F 1598)</name>
    <dbReference type="NCBI Taxonomy" id="765440"/>
    <lineage>
        <taxon>Eukaryota</taxon>
        <taxon>Fungi</taxon>
        <taxon>Dikarya</taxon>
        <taxon>Basidiomycota</taxon>
        <taxon>Agaricomycotina</taxon>
        <taxon>Agaricomycetes</taxon>
        <taxon>Agaricomycetidae</taxon>
        <taxon>Atheliales</taxon>
        <taxon>Atheliaceae</taxon>
        <taxon>Piloderma</taxon>
    </lineage>
</organism>
<sequence length="93" mass="10518">MFHSCNPYRTISQRTSLFTDRGKLVLNSLTSRAVGDHPSPYRIQHALVWDIPTGCHCAYRGSSCSSLHGKTRVLDVCGLWQKRTIKTKLAETR</sequence>